<dbReference type="Proteomes" id="UP000628448">
    <property type="component" value="Unassembled WGS sequence"/>
</dbReference>
<evidence type="ECO:0000313" key="5">
    <source>
        <dbReference type="EMBL" id="MBG9378219.1"/>
    </source>
</evidence>
<gene>
    <name evidence="5" type="ORF">I5907_18415</name>
</gene>
<protein>
    <submittedName>
        <fullName evidence="5">ATP-binding cassette domain-containing protein</fullName>
    </submittedName>
</protein>
<dbReference type="Gene3D" id="3.40.50.300">
    <property type="entry name" value="P-loop containing nucleotide triphosphate hydrolases"/>
    <property type="match status" value="1"/>
</dbReference>
<dbReference type="RefSeq" id="WP_196992262.1">
    <property type="nucleotide sequence ID" value="NZ_JADWYR010000002.1"/>
</dbReference>
<evidence type="ECO:0000256" key="2">
    <source>
        <dbReference type="ARBA" id="ARBA00022741"/>
    </source>
</evidence>
<name>A0A931MED9_9BACT</name>
<dbReference type="AlphaFoldDB" id="A0A931MED9"/>
<feature type="domain" description="ABC transporter" evidence="4">
    <location>
        <begin position="27"/>
        <end position="154"/>
    </location>
</feature>
<dbReference type="InterPro" id="IPR003439">
    <property type="entry name" value="ABC_transporter-like_ATP-bd"/>
</dbReference>
<proteinExistence type="predicted"/>
<keyword evidence="2" id="KW-0547">Nucleotide-binding</keyword>
<keyword evidence="1" id="KW-0813">Transport</keyword>
<dbReference type="GO" id="GO:0005524">
    <property type="term" value="F:ATP binding"/>
    <property type="evidence" value="ECO:0007669"/>
    <property type="project" value="UniProtKB-KW"/>
</dbReference>
<keyword evidence="3 5" id="KW-0067">ATP-binding</keyword>
<dbReference type="EMBL" id="JADWYR010000002">
    <property type="protein sequence ID" value="MBG9378219.1"/>
    <property type="molecule type" value="Genomic_DNA"/>
</dbReference>
<sequence length="213" mass="23635">MLELRSYTKTYHGKNVLHIPYCKLENNVYWVQGVNGSGKTTLLKSIAGLIPFDGDIALNNINSKTSPVEYRRLISWAEAEPLYPDFVTGLELINLYKNIRNVPARDVDKLIEVFGVGSFIKNATGSYSNGMLKKLSLLLAFTGKTNLIVLDEPLITLDAASLQVVCALISERHNEAGTMFLLSSHQPPETATLHSAKTLMVKAQQLIYTESTY</sequence>
<dbReference type="PANTHER" id="PTHR42939">
    <property type="entry name" value="ABC TRANSPORTER ATP-BINDING PROTEIN ALBC-RELATED"/>
    <property type="match status" value="1"/>
</dbReference>
<reference evidence="5" key="1">
    <citation type="submission" date="2020-11" db="EMBL/GenBank/DDBJ databases">
        <title>Bacterial whole genome sequence for Panacibacter sp. DH6.</title>
        <authorList>
            <person name="Le V."/>
            <person name="Ko S."/>
            <person name="Ahn C.-Y."/>
            <person name="Oh H.-M."/>
        </authorList>
    </citation>
    <scope>NUCLEOTIDE SEQUENCE</scope>
    <source>
        <strain evidence="5">DH6</strain>
    </source>
</reference>
<dbReference type="SUPFAM" id="SSF52540">
    <property type="entry name" value="P-loop containing nucleoside triphosphate hydrolases"/>
    <property type="match status" value="1"/>
</dbReference>
<dbReference type="InterPro" id="IPR051782">
    <property type="entry name" value="ABC_Transporter_VariousFunc"/>
</dbReference>
<evidence type="ECO:0000313" key="6">
    <source>
        <dbReference type="Proteomes" id="UP000628448"/>
    </source>
</evidence>
<dbReference type="GO" id="GO:0016887">
    <property type="term" value="F:ATP hydrolysis activity"/>
    <property type="evidence" value="ECO:0007669"/>
    <property type="project" value="InterPro"/>
</dbReference>
<dbReference type="PANTHER" id="PTHR42939:SF1">
    <property type="entry name" value="ABC TRANSPORTER ATP-BINDING PROTEIN ALBC-RELATED"/>
    <property type="match status" value="1"/>
</dbReference>
<evidence type="ECO:0000259" key="4">
    <source>
        <dbReference type="Pfam" id="PF00005"/>
    </source>
</evidence>
<evidence type="ECO:0000256" key="1">
    <source>
        <dbReference type="ARBA" id="ARBA00022448"/>
    </source>
</evidence>
<comment type="caution">
    <text evidence="5">The sequence shown here is derived from an EMBL/GenBank/DDBJ whole genome shotgun (WGS) entry which is preliminary data.</text>
</comment>
<organism evidence="5 6">
    <name type="scientific">Panacibacter microcysteis</name>
    <dbReference type="NCBI Taxonomy" id="2793269"/>
    <lineage>
        <taxon>Bacteria</taxon>
        <taxon>Pseudomonadati</taxon>
        <taxon>Bacteroidota</taxon>
        <taxon>Chitinophagia</taxon>
        <taxon>Chitinophagales</taxon>
        <taxon>Chitinophagaceae</taxon>
        <taxon>Panacibacter</taxon>
    </lineage>
</organism>
<dbReference type="InterPro" id="IPR027417">
    <property type="entry name" value="P-loop_NTPase"/>
</dbReference>
<accession>A0A931MED9</accession>
<keyword evidence="6" id="KW-1185">Reference proteome</keyword>
<evidence type="ECO:0000256" key="3">
    <source>
        <dbReference type="ARBA" id="ARBA00022840"/>
    </source>
</evidence>
<dbReference type="Pfam" id="PF00005">
    <property type="entry name" value="ABC_tran"/>
    <property type="match status" value="1"/>
</dbReference>